<reference evidence="4" key="1">
    <citation type="journal article" date="2010" name="ISME J.">
        <title>Metagenome of the Mediterranean deep chlorophyll maximum studied by direct and fosmid library 454 pyrosequencing.</title>
        <authorList>
            <person name="Ghai R."/>
            <person name="Martin-Cuadrado A.B."/>
            <person name="Molto A.G."/>
            <person name="Heredia I.G."/>
            <person name="Cabrera R."/>
            <person name="Martin J."/>
            <person name="Verdu M."/>
            <person name="Deschamps P."/>
            <person name="Moreira D."/>
            <person name="Lopez-Garcia P."/>
            <person name="Mira A."/>
            <person name="Rodriguez-Valera F."/>
        </authorList>
    </citation>
    <scope>NUCLEOTIDE SEQUENCE</scope>
</reference>
<dbReference type="InterPro" id="IPR048304">
    <property type="entry name" value="UbiD_Rift_dom"/>
</dbReference>
<dbReference type="AlphaFoldDB" id="D6PB14"/>
<proteinExistence type="inferred from homology"/>
<feature type="domain" description="3-octaprenyl-4-hydroxybenzoate carboxy-lyase-like Rift-related" evidence="2">
    <location>
        <begin position="2"/>
        <end position="83"/>
    </location>
</feature>
<sequence length="407" mass="45729">MFAGFLAKRRLRITKALTQDLLVPADADIVIEGWVDATQTRTEGPFGDHFGFYSLTGQYPVLNVTAITRRKNAVLPATIVGQPPMEDGYLGEAIGKQFRPILSFQHRDVLDLHLPLETGFHNLAIVKSKQRYPRQARKTCLGLLGAGQMMFLKILIATDENPSDLEALLDALNDRVDPETDLTIIEGMVGDSLEPASTFENVHSKLIIDATKLVPADPRSGNPLEGSPIEDCPPWRRGEEEAPGISDDLLEKISNLEDVEDCLLLRKSMLVVTLDIEGTPEPRTGAQWPNEESAAAKITKINQLRNSIWQLDSEKQLRWLFFTNNDLNLHGDGANRRLLWQLTSRFAVERDFLVEQGRIFWDATTPIPSNDGPSVVRRWPAITMHDPETLEKIERFDLPPWPDNLVM</sequence>
<dbReference type="Pfam" id="PF20696">
    <property type="entry name" value="UbiD_C"/>
    <property type="match status" value="1"/>
</dbReference>
<evidence type="ECO:0000256" key="1">
    <source>
        <dbReference type="ARBA" id="ARBA00010021"/>
    </source>
</evidence>
<evidence type="ECO:0000313" key="4">
    <source>
        <dbReference type="EMBL" id="ADD92915.1"/>
    </source>
</evidence>
<dbReference type="InterPro" id="IPR049381">
    <property type="entry name" value="UbiD-like_C"/>
</dbReference>
<feature type="domain" description="3-octaprenyl-4-hydroxybenzoate carboxy-lyase-like C-terminal" evidence="3">
    <location>
        <begin position="89"/>
        <end position="210"/>
    </location>
</feature>
<protein>
    <submittedName>
        <fullName evidence="4">Uncharacterized protein</fullName>
    </submittedName>
</protein>
<dbReference type="SUPFAM" id="SSF143968">
    <property type="entry name" value="UbiD C-terminal domain-like"/>
    <property type="match status" value="2"/>
</dbReference>
<dbReference type="GO" id="GO:0005737">
    <property type="term" value="C:cytoplasm"/>
    <property type="evidence" value="ECO:0007669"/>
    <property type="project" value="TreeGrafter"/>
</dbReference>
<dbReference type="Pfam" id="PF01977">
    <property type="entry name" value="UbiD"/>
    <property type="match status" value="1"/>
</dbReference>
<dbReference type="EMBL" id="GU942957">
    <property type="protein sequence ID" value="ADD92915.1"/>
    <property type="molecule type" value="Genomic_DNA"/>
</dbReference>
<comment type="similarity">
    <text evidence="1">Belongs to the UbiD family.</text>
</comment>
<name>D6PB14_9ARCH</name>
<dbReference type="GO" id="GO:0016831">
    <property type="term" value="F:carboxy-lyase activity"/>
    <property type="evidence" value="ECO:0007669"/>
    <property type="project" value="InterPro"/>
</dbReference>
<evidence type="ECO:0000259" key="2">
    <source>
        <dbReference type="Pfam" id="PF01977"/>
    </source>
</evidence>
<dbReference type="InterPro" id="IPR002830">
    <property type="entry name" value="UbiD"/>
</dbReference>
<organism evidence="4">
    <name type="scientific">uncultured archaeon MedDCM-OCT-S02-C115</name>
    <dbReference type="NCBI Taxonomy" id="743083"/>
    <lineage>
        <taxon>Archaea</taxon>
        <taxon>environmental samples</taxon>
    </lineage>
</organism>
<dbReference type="Gene3D" id="3.40.1670.10">
    <property type="entry name" value="UbiD C-terminal domain-like"/>
    <property type="match status" value="1"/>
</dbReference>
<accession>D6PB14</accession>
<dbReference type="PANTHER" id="PTHR30108:SF17">
    <property type="entry name" value="FERULIC ACID DECARBOXYLASE 1"/>
    <property type="match status" value="1"/>
</dbReference>
<dbReference type="PANTHER" id="PTHR30108">
    <property type="entry name" value="3-OCTAPRENYL-4-HYDROXYBENZOATE CARBOXY-LYASE-RELATED"/>
    <property type="match status" value="1"/>
</dbReference>
<dbReference type="SUPFAM" id="SSF50475">
    <property type="entry name" value="FMN-binding split barrel"/>
    <property type="match status" value="1"/>
</dbReference>
<evidence type="ECO:0000259" key="3">
    <source>
        <dbReference type="Pfam" id="PF20696"/>
    </source>
</evidence>